<organism evidence="3 4">
    <name type="scientific">Nematostella vectensis</name>
    <name type="common">Starlet sea anemone</name>
    <dbReference type="NCBI Taxonomy" id="45351"/>
    <lineage>
        <taxon>Eukaryota</taxon>
        <taxon>Metazoa</taxon>
        <taxon>Cnidaria</taxon>
        <taxon>Anthozoa</taxon>
        <taxon>Hexacorallia</taxon>
        <taxon>Actiniaria</taxon>
        <taxon>Edwardsiidae</taxon>
        <taxon>Nematostella</taxon>
    </lineage>
</organism>
<dbReference type="AlphaFoldDB" id="A7T7S2"/>
<dbReference type="STRING" id="45351.A7T7S2"/>
<accession>A7T7S2</accession>
<dbReference type="SUPFAM" id="SSF55545">
    <property type="entry name" value="beta-N-acetylhexosaminidase-like domain"/>
    <property type="match status" value="1"/>
</dbReference>
<feature type="region of interest" description="Disordered" evidence="2">
    <location>
        <begin position="229"/>
        <end position="257"/>
    </location>
</feature>
<evidence type="ECO:0000313" key="4">
    <source>
        <dbReference type="Proteomes" id="UP000001593"/>
    </source>
</evidence>
<proteinExistence type="predicted"/>
<dbReference type="InterPro" id="IPR029018">
    <property type="entry name" value="Hex-like_dom2"/>
</dbReference>
<evidence type="ECO:0000256" key="1">
    <source>
        <dbReference type="ARBA" id="ARBA00022801"/>
    </source>
</evidence>
<keyword evidence="4" id="KW-1185">Reference proteome</keyword>
<evidence type="ECO:0000313" key="3">
    <source>
        <dbReference type="EMBL" id="EDO27977.1"/>
    </source>
</evidence>
<dbReference type="InParanoid" id="A7T7S2"/>
<gene>
    <name evidence="3" type="ORF">NEMVEDRAFT_v1g223497</name>
</gene>
<dbReference type="Gene3D" id="3.30.379.10">
    <property type="entry name" value="Chitobiase/beta-hexosaminidase domain 2-like"/>
    <property type="match status" value="1"/>
</dbReference>
<dbReference type="EMBL" id="DS472273">
    <property type="protein sequence ID" value="EDO27977.1"/>
    <property type="molecule type" value="Genomic_DNA"/>
</dbReference>
<name>A7T7S2_NEMVE</name>
<dbReference type="Proteomes" id="UP000001593">
    <property type="component" value="Unassembled WGS sequence"/>
</dbReference>
<feature type="non-terminal residue" evidence="3">
    <location>
        <position position="404"/>
    </location>
</feature>
<reference evidence="3 4" key="1">
    <citation type="journal article" date="2007" name="Science">
        <title>Sea anemone genome reveals ancestral eumetazoan gene repertoire and genomic organization.</title>
        <authorList>
            <person name="Putnam N.H."/>
            <person name="Srivastava M."/>
            <person name="Hellsten U."/>
            <person name="Dirks B."/>
            <person name="Chapman J."/>
            <person name="Salamov A."/>
            <person name="Terry A."/>
            <person name="Shapiro H."/>
            <person name="Lindquist E."/>
            <person name="Kapitonov V.V."/>
            <person name="Jurka J."/>
            <person name="Genikhovich G."/>
            <person name="Grigoriev I.V."/>
            <person name="Lucas S.M."/>
            <person name="Steele R.E."/>
            <person name="Finnerty J.R."/>
            <person name="Technau U."/>
            <person name="Martindale M.Q."/>
            <person name="Rokhsar D.S."/>
        </authorList>
    </citation>
    <scope>NUCLEOTIDE SEQUENCE [LARGE SCALE GENOMIC DNA]</scope>
    <source>
        <strain evidence="4">CH2 X CH6</strain>
    </source>
</reference>
<protein>
    <submittedName>
        <fullName evidence="3">Uncharacterized protein</fullName>
    </submittedName>
</protein>
<keyword evidence="1" id="KW-0378">Hydrolase</keyword>
<dbReference type="GO" id="GO:0016787">
    <property type="term" value="F:hydrolase activity"/>
    <property type="evidence" value="ECO:0007669"/>
    <property type="project" value="UniProtKB-KW"/>
</dbReference>
<sequence>REEGELFGDDEDNDPLARQRYFEEYTDPYDILKLILNYVDSDAGTCLHLATKMGLADGVRSLTDLTPCLSIDGLADGVRSLTDLTPCLSIDGLADGVRSLTDLTPCLSIDGLADGVRSLTDLTPCLSIDGLADGVRSLTDLTPCLSIDGLADGVRSLTDLTPCLSIDGLADGIGFADGVRSLTDLTSYMSSHRWGLQMVPLEGKSALDLASTDELETILASSTKVKAKPLQNGEIHEPSDVDSSDSVETISQLPSPPPVTIKQLSAKTNSATFIDPKFFHLWPSPQRIQEISGTRFFPSSTVPVYIERPKGFENIFGKENKQNDDENLSELTGIWETLGEKFKQAGHSLDIKIITESYRIYVTEKLVLLVASEAVSLWYAVNTVLQMLRVFNNKGIPQSRVCST</sequence>
<dbReference type="HOGENOM" id="CLU_682545_0_0_1"/>
<evidence type="ECO:0000256" key="2">
    <source>
        <dbReference type="SAM" id="MobiDB-lite"/>
    </source>
</evidence>